<feature type="domain" description="Response regulatory" evidence="4">
    <location>
        <begin position="278"/>
        <end position="394"/>
    </location>
</feature>
<feature type="modified residue" description="4-aspartylphosphate" evidence="3">
    <location>
        <position position="203"/>
    </location>
</feature>
<dbReference type="Pfam" id="PF00072">
    <property type="entry name" value="Response_reg"/>
    <property type="match status" value="2"/>
</dbReference>
<dbReference type="SUPFAM" id="SSF52172">
    <property type="entry name" value="CheY-like"/>
    <property type="match status" value="2"/>
</dbReference>
<evidence type="ECO:0000259" key="5">
    <source>
        <dbReference type="PROSITE" id="PS50887"/>
    </source>
</evidence>
<accession>A0ABV9LQ39</accession>
<dbReference type="PANTHER" id="PTHR45138:SF9">
    <property type="entry name" value="DIGUANYLATE CYCLASE DGCM-RELATED"/>
    <property type="match status" value="1"/>
</dbReference>
<comment type="caution">
    <text evidence="6">The sequence shown here is derived from an EMBL/GenBank/DDBJ whole genome shotgun (WGS) entry which is preliminary data.</text>
</comment>
<dbReference type="PANTHER" id="PTHR45138">
    <property type="entry name" value="REGULATORY COMPONENTS OF SENSORY TRANSDUCTION SYSTEM"/>
    <property type="match status" value="1"/>
</dbReference>
<dbReference type="Pfam" id="PF00990">
    <property type="entry name" value="GGDEF"/>
    <property type="match status" value="1"/>
</dbReference>
<evidence type="ECO:0000256" key="1">
    <source>
        <dbReference type="ARBA" id="ARBA00012528"/>
    </source>
</evidence>
<dbReference type="Proteomes" id="UP001595897">
    <property type="component" value="Unassembled WGS sequence"/>
</dbReference>
<dbReference type="CDD" id="cd00156">
    <property type="entry name" value="REC"/>
    <property type="match status" value="2"/>
</dbReference>
<dbReference type="SMART" id="SM00448">
    <property type="entry name" value="REC"/>
    <property type="match status" value="2"/>
</dbReference>
<dbReference type="NCBIfam" id="TIGR00254">
    <property type="entry name" value="GGDEF"/>
    <property type="match status" value="1"/>
</dbReference>
<proteinExistence type="predicted"/>
<comment type="catalytic activity">
    <reaction evidence="2">
        <text>2 GTP = 3',3'-c-di-GMP + 2 diphosphate</text>
        <dbReference type="Rhea" id="RHEA:24898"/>
        <dbReference type="ChEBI" id="CHEBI:33019"/>
        <dbReference type="ChEBI" id="CHEBI:37565"/>
        <dbReference type="ChEBI" id="CHEBI:58805"/>
        <dbReference type="EC" id="2.7.7.65"/>
    </reaction>
</comment>
<evidence type="ECO:0000256" key="2">
    <source>
        <dbReference type="ARBA" id="ARBA00034247"/>
    </source>
</evidence>
<name>A0ABV9LQ39_9ALTE</name>
<dbReference type="InterPro" id="IPR050469">
    <property type="entry name" value="Diguanylate_Cyclase"/>
</dbReference>
<protein>
    <recommendedName>
        <fullName evidence="1">diguanylate cyclase</fullName>
        <ecNumber evidence="1">2.7.7.65</ecNumber>
    </recommendedName>
</protein>
<dbReference type="InterPro" id="IPR043128">
    <property type="entry name" value="Rev_trsase/Diguanyl_cyclase"/>
</dbReference>
<evidence type="ECO:0000259" key="4">
    <source>
        <dbReference type="PROSITE" id="PS50110"/>
    </source>
</evidence>
<dbReference type="Gene3D" id="3.30.70.270">
    <property type="match status" value="1"/>
</dbReference>
<dbReference type="PROSITE" id="PS50110">
    <property type="entry name" value="RESPONSE_REGULATORY"/>
    <property type="match status" value="2"/>
</dbReference>
<keyword evidence="3" id="KW-0597">Phosphoprotein</keyword>
<keyword evidence="6" id="KW-0548">Nucleotidyltransferase</keyword>
<dbReference type="InterPro" id="IPR029787">
    <property type="entry name" value="Nucleotide_cyclase"/>
</dbReference>
<dbReference type="Gene3D" id="3.40.50.2300">
    <property type="match status" value="2"/>
</dbReference>
<dbReference type="PROSITE" id="PS50887">
    <property type="entry name" value="GGDEF"/>
    <property type="match status" value="1"/>
</dbReference>
<feature type="domain" description="Response regulatory" evidence="4">
    <location>
        <begin position="154"/>
        <end position="269"/>
    </location>
</feature>
<dbReference type="InterPro" id="IPR000160">
    <property type="entry name" value="GGDEF_dom"/>
</dbReference>
<dbReference type="EMBL" id="JBHSGU010000001">
    <property type="protein sequence ID" value="MFC4698592.1"/>
    <property type="molecule type" value="Genomic_DNA"/>
</dbReference>
<dbReference type="EC" id="2.7.7.65" evidence="1"/>
<reference evidence="7" key="1">
    <citation type="journal article" date="2019" name="Int. J. Syst. Evol. Microbiol.">
        <title>The Global Catalogue of Microorganisms (GCM) 10K type strain sequencing project: providing services to taxonomists for standard genome sequencing and annotation.</title>
        <authorList>
            <consortium name="The Broad Institute Genomics Platform"/>
            <consortium name="The Broad Institute Genome Sequencing Center for Infectious Disease"/>
            <person name="Wu L."/>
            <person name="Ma J."/>
        </authorList>
    </citation>
    <scope>NUCLEOTIDE SEQUENCE [LARGE SCALE GENOMIC DNA]</scope>
    <source>
        <strain evidence="7">KACC 12507</strain>
    </source>
</reference>
<gene>
    <name evidence="6" type="ORF">ACFO4O_00275</name>
</gene>
<dbReference type="GO" id="GO:0052621">
    <property type="term" value="F:diguanylate cyclase activity"/>
    <property type="evidence" value="ECO:0007669"/>
    <property type="project" value="UniProtKB-EC"/>
</dbReference>
<keyword evidence="6" id="KW-0808">Transferase</keyword>
<dbReference type="CDD" id="cd01949">
    <property type="entry name" value="GGDEF"/>
    <property type="match status" value="1"/>
</dbReference>
<evidence type="ECO:0000313" key="7">
    <source>
        <dbReference type="Proteomes" id="UP001595897"/>
    </source>
</evidence>
<organism evidence="6 7">
    <name type="scientific">Glaciecola siphonariae</name>
    <dbReference type="NCBI Taxonomy" id="521012"/>
    <lineage>
        <taxon>Bacteria</taxon>
        <taxon>Pseudomonadati</taxon>
        <taxon>Pseudomonadota</taxon>
        <taxon>Gammaproteobacteria</taxon>
        <taxon>Alteromonadales</taxon>
        <taxon>Alteromonadaceae</taxon>
        <taxon>Glaciecola</taxon>
    </lineage>
</organism>
<evidence type="ECO:0000313" key="6">
    <source>
        <dbReference type="EMBL" id="MFC4698592.1"/>
    </source>
</evidence>
<dbReference type="InterPro" id="IPR011006">
    <property type="entry name" value="CheY-like_superfamily"/>
</dbReference>
<feature type="domain" description="GGDEF" evidence="5">
    <location>
        <begin position="434"/>
        <end position="564"/>
    </location>
</feature>
<evidence type="ECO:0000256" key="3">
    <source>
        <dbReference type="PROSITE-ProRule" id="PRU00169"/>
    </source>
</evidence>
<feature type="modified residue" description="4-aspartylphosphate" evidence="3">
    <location>
        <position position="327"/>
    </location>
</feature>
<keyword evidence="7" id="KW-1185">Reference proteome</keyword>
<dbReference type="SMART" id="SM00267">
    <property type="entry name" value="GGDEF"/>
    <property type="match status" value="1"/>
</dbReference>
<dbReference type="SUPFAM" id="SSF55073">
    <property type="entry name" value="Nucleotide cyclase"/>
    <property type="match status" value="1"/>
</dbReference>
<dbReference type="RefSeq" id="WP_382405185.1">
    <property type="nucleotide sequence ID" value="NZ_JBHSGU010000001.1"/>
</dbReference>
<dbReference type="InterPro" id="IPR001789">
    <property type="entry name" value="Sig_transdc_resp-reg_receiver"/>
</dbReference>
<sequence length="564" mass="62889">MVSLTFVTLAFSKTNRACSALQVNIIAISETVQRQYKADLKTLVKSWSVARRSARKNDLKDFQACLNDTSQNYATYALFALHQMLHSMQLSCARGLAGKDSVKQTTKDLDWLMNQLIRSNNLSPDPFLSEAGTSESFLSKSPAKPWVHSHNPIKVAIVDDEKSVGGALCANLQQFAFEATHYSSMIDFEHSLQNGDPDLVLLDIVMPNVSSEQVFAFAKQLCDRGIKVISCSSLFNYDTRLQAVRAGVSDYAVKPINTYLLVEKITRALRRHIKHTYQIVLLDDQESMGEFYQAVFSQVDVDFHFFNTAESLIAAMEYLQPDLFLLDRVMPSVNGLEVAAMIRQDAKFDFSPIVFLTADEQLDTKLKILSHGADDLIAKTTPAPLVLEQVLARLERAAFIKSFVSKDPLTGVLNHGQIVEAANQQMRLNKRHDNQSVLVLLDVDRFKQVNDTYGHSSGDLVLNGLGQLLLASVRETDYVGRYGGEEFVLLFVNCSVEQALIKTNAIREKCTQMHFVQSKPEIKVSFSGGLVGLEEFSSLPKAISEADRLLYLAKEAGRNQIKVA</sequence>